<dbReference type="EMBL" id="CM029052">
    <property type="protein sequence ID" value="KAG2557833.1"/>
    <property type="molecule type" value="Genomic_DNA"/>
</dbReference>
<protein>
    <submittedName>
        <fullName evidence="2">Uncharacterized protein</fullName>
    </submittedName>
</protein>
<keyword evidence="3" id="KW-1185">Reference proteome</keyword>
<evidence type="ECO:0000256" key="1">
    <source>
        <dbReference type="SAM" id="MobiDB-lite"/>
    </source>
</evidence>
<gene>
    <name evidence="2" type="ORF">PVAP13_8NG172402</name>
</gene>
<feature type="compositionally biased region" description="Basic and acidic residues" evidence="1">
    <location>
        <begin position="115"/>
        <end position="153"/>
    </location>
</feature>
<name>A0A8T0P7S8_PANVG</name>
<evidence type="ECO:0000313" key="2">
    <source>
        <dbReference type="EMBL" id="KAG2557833.1"/>
    </source>
</evidence>
<comment type="caution">
    <text evidence="2">The sequence shown here is derived from an EMBL/GenBank/DDBJ whole genome shotgun (WGS) entry which is preliminary data.</text>
</comment>
<reference evidence="2" key="1">
    <citation type="submission" date="2020-05" db="EMBL/GenBank/DDBJ databases">
        <title>WGS assembly of Panicum virgatum.</title>
        <authorList>
            <person name="Lovell J.T."/>
            <person name="Jenkins J."/>
            <person name="Shu S."/>
            <person name="Juenger T.E."/>
            <person name="Schmutz J."/>
        </authorList>
    </citation>
    <scope>NUCLEOTIDE SEQUENCE</scope>
    <source>
        <strain evidence="2">AP13</strain>
    </source>
</reference>
<feature type="compositionally biased region" description="Basic and acidic residues" evidence="1">
    <location>
        <begin position="192"/>
        <end position="201"/>
    </location>
</feature>
<feature type="region of interest" description="Disordered" evidence="1">
    <location>
        <begin position="114"/>
        <end position="301"/>
    </location>
</feature>
<dbReference type="Proteomes" id="UP000823388">
    <property type="component" value="Chromosome 8N"/>
</dbReference>
<evidence type="ECO:0000313" key="3">
    <source>
        <dbReference type="Proteomes" id="UP000823388"/>
    </source>
</evidence>
<sequence length="301" mass="33052">MGEVDEGVPINGGEDEPAKNDARMKRRGGRCIWASLRAPSILTCHTVIDEEEVGEVDADVEVEARGRQALGDAMPISNRVNQKRYSSNISWGRPSAHVAHPSVLTPPSLLLHAQQRQDARMHMTREERRERKDRERRGWASESGRRGRRRPAEEVAGVAQPGASVPDWRPVARRDGPRQGDPSPGTATPERAICRHEERGQRLAAGRGVKIGRPGQSGSRREGGATAVDDRSSDLPAEGSSRQRQRPLRRAMLADPAGQCPAVPVGRRRGARRLLAAQCGEVSRGWRRGASDPRDSRSQRG</sequence>
<feature type="compositionally biased region" description="Basic and acidic residues" evidence="1">
    <location>
        <begin position="219"/>
        <end position="233"/>
    </location>
</feature>
<proteinExistence type="predicted"/>
<feature type="region of interest" description="Disordered" evidence="1">
    <location>
        <begin position="1"/>
        <end position="24"/>
    </location>
</feature>
<dbReference type="AlphaFoldDB" id="A0A8T0P7S8"/>
<feature type="compositionally biased region" description="Basic and acidic residues" evidence="1">
    <location>
        <begin position="289"/>
        <end position="301"/>
    </location>
</feature>
<organism evidence="2 3">
    <name type="scientific">Panicum virgatum</name>
    <name type="common">Blackwell switchgrass</name>
    <dbReference type="NCBI Taxonomy" id="38727"/>
    <lineage>
        <taxon>Eukaryota</taxon>
        <taxon>Viridiplantae</taxon>
        <taxon>Streptophyta</taxon>
        <taxon>Embryophyta</taxon>
        <taxon>Tracheophyta</taxon>
        <taxon>Spermatophyta</taxon>
        <taxon>Magnoliopsida</taxon>
        <taxon>Liliopsida</taxon>
        <taxon>Poales</taxon>
        <taxon>Poaceae</taxon>
        <taxon>PACMAD clade</taxon>
        <taxon>Panicoideae</taxon>
        <taxon>Panicodae</taxon>
        <taxon>Paniceae</taxon>
        <taxon>Panicinae</taxon>
        <taxon>Panicum</taxon>
        <taxon>Panicum sect. Hiantes</taxon>
    </lineage>
</organism>
<accession>A0A8T0P7S8</accession>